<keyword evidence="2" id="KW-0732">Signal</keyword>
<accession>W0FPH1</accession>
<evidence type="ECO:0000256" key="1">
    <source>
        <dbReference type="SAM" id="Coils"/>
    </source>
</evidence>
<feature type="coiled-coil region" evidence="1">
    <location>
        <begin position="27"/>
        <end position="62"/>
    </location>
</feature>
<organism evidence="3">
    <name type="scientific">uncultured bacterium Contig21</name>
    <dbReference type="NCBI Taxonomy" id="1393535"/>
    <lineage>
        <taxon>Bacteria</taxon>
        <taxon>environmental samples</taxon>
    </lineage>
</organism>
<feature type="chain" id="PRO_5004788874" evidence="2">
    <location>
        <begin position="30"/>
        <end position="405"/>
    </location>
</feature>
<sequence length="405" mass="45752">MKEDVLMKRILCILLGLSLLLGTASFARAEEGEVEFTEEELRQMEEEELKEAEEAEEAENAAVVGEIYEEKTKEDFNMSSPAIYTGIIRTDYGRVIWAEKNTDKGTKSYPAAGRKVDILYVGLQWFIVRMDDIIGYVKREYIHKSYIATVDPVNTPPFNVQKHTYIARTAATCHVRKSMVRTKGDGDDGNNWVILKPGTELSIWKFYKGWAIVNYMRSYGYIDPNELTDLIPVAPTDEELYPDSPIAAYTSYYKMTQDEKNLNRIHNIKTGCKYISKVLQPGEKFNANETMGPYNARKGYKQAGVLTEGRTALGYGGGTCQVSSTLYNVLIQLPKIRIDWRRPHGGNGASYLPIHCDAAVGNESLNLKFTNTYDFPIRIVGTSNDDGALLMRIYRYHGEETVSAD</sequence>
<name>W0FPH1_9BACT</name>
<proteinExistence type="predicted"/>
<evidence type="ECO:0000256" key="2">
    <source>
        <dbReference type="SAM" id="SignalP"/>
    </source>
</evidence>
<dbReference type="PANTHER" id="PTHR35788:SF1">
    <property type="entry name" value="EXPORTED PROTEIN"/>
    <property type="match status" value="1"/>
</dbReference>
<protein>
    <submittedName>
        <fullName evidence="3">VanW domain protein</fullName>
    </submittedName>
</protein>
<dbReference type="EMBL" id="KC246809">
    <property type="protein sequence ID" value="AHF24885.1"/>
    <property type="molecule type" value="Genomic_DNA"/>
</dbReference>
<reference evidence="3" key="1">
    <citation type="journal article" date="2013" name="PLoS ONE">
        <title>Metagenomic insights into the carbohydrate-active enzymes carried by the microorganisms adhering to solid digesta in the rumen of cows.</title>
        <authorList>
            <person name="Wang L."/>
            <person name="Hatem A."/>
            <person name="Catalyurek U.V."/>
            <person name="Morrison M."/>
            <person name="Yu Z."/>
        </authorList>
    </citation>
    <scope>NUCLEOTIDE SEQUENCE</scope>
</reference>
<dbReference type="PANTHER" id="PTHR35788">
    <property type="entry name" value="EXPORTED PROTEIN-RELATED"/>
    <property type="match status" value="1"/>
</dbReference>
<feature type="signal peptide" evidence="2">
    <location>
        <begin position="1"/>
        <end position="29"/>
    </location>
</feature>
<dbReference type="InterPro" id="IPR052913">
    <property type="entry name" value="Glycopeptide_resist_protein"/>
</dbReference>
<dbReference type="AlphaFoldDB" id="W0FPH1"/>
<evidence type="ECO:0000313" key="3">
    <source>
        <dbReference type="EMBL" id="AHF24885.1"/>
    </source>
</evidence>
<keyword evidence="1" id="KW-0175">Coiled coil</keyword>
<dbReference type="InterPro" id="IPR007391">
    <property type="entry name" value="Vancomycin_resist_VanW"/>
</dbReference>
<dbReference type="Pfam" id="PF04294">
    <property type="entry name" value="VanW"/>
    <property type="match status" value="1"/>
</dbReference>